<dbReference type="Proteomes" id="UP000467700">
    <property type="component" value="Unassembled WGS sequence"/>
</dbReference>
<name>A0A8S0WN39_CYCAE</name>
<keyword evidence="3" id="KW-1185">Reference proteome</keyword>
<proteinExistence type="predicted"/>
<dbReference type="AlphaFoldDB" id="A0A8S0WN39"/>
<dbReference type="OrthoDB" id="3365698at2759"/>
<organism evidence="2 3">
    <name type="scientific">Cyclocybe aegerita</name>
    <name type="common">Black poplar mushroom</name>
    <name type="synonym">Agrocybe aegerita</name>
    <dbReference type="NCBI Taxonomy" id="1973307"/>
    <lineage>
        <taxon>Eukaryota</taxon>
        <taxon>Fungi</taxon>
        <taxon>Dikarya</taxon>
        <taxon>Basidiomycota</taxon>
        <taxon>Agaricomycotina</taxon>
        <taxon>Agaricomycetes</taxon>
        <taxon>Agaricomycetidae</taxon>
        <taxon>Agaricales</taxon>
        <taxon>Agaricineae</taxon>
        <taxon>Bolbitiaceae</taxon>
        <taxon>Cyclocybe</taxon>
    </lineage>
</organism>
<reference evidence="2 3" key="1">
    <citation type="submission" date="2020-01" db="EMBL/GenBank/DDBJ databases">
        <authorList>
            <person name="Gupta K D."/>
        </authorList>
    </citation>
    <scope>NUCLEOTIDE SEQUENCE [LARGE SCALE GENOMIC DNA]</scope>
</reference>
<evidence type="ECO:0008006" key="4">
    <source>
        <dbReference type="Google" id="ProtNLM"/>
    </source>
</evidence>
<evidence type="ECO:0000313" key="3">
    <source>
        <dbReference type="Proteomes" id="UP000467700"/>
    </source>
</evidence>
<accession>A0A8S0WN39</accession>
<feature type="compositionally biased region" description="Polar residues" evidence="1">
    <location>
        <begin position="1"/>
        <end position="18"/>
    </location>
</feature>
<evidence type="ECO:0000256" key="1">
    <source>
        <dbReference type="SAM" id="MobiDB-lite"/>
    </source>
</evidence>
<evidence type="ECO:0000313" key="2">
    <source>
        <dbReference type="EMBL" id="CAA7266417.1"/>
    </source>
</evidence>
<protein>
    <recommendedName>
        <fullName evidence="4">F-box domain-containing protein</fullName>
    </recommendedName>
</protein>
<dbReference type="EMBL" id="CACVBS010000054">
    <property type="protein sequence ID" value="CAA7266417.1"/>
    <property type="molecule type" value="Genomic_DNA"/>
</dbReference>
<feature type="region of interest" description="Disordered" evidence="1">
    <location>
        <begin position="1"/>
        <end position="20"/>
    </location>
</feature>
<comment type="caution">
    <text evidence="2">The sequence shown here is derived from an EMBL/GenBank/DDBJ whole genome shotgun (WGS) entry which is preliminary data.</text>
</comment>
<sequence>MNPISSLDTQPTRPTSTSIHREHCAQCSSLCKLDGEILEAQSTVDRLEFEVCENKSRLERLLGERKAMKAKLNAVHDRLTRKLPLELIARIFRFCMPDDDGSISPRNSKKKGKNKVTLPPMPLLLGSISKMWQDIAWSIPHLWTCMTVYLRSTYDPCQLDAASAWLARSKVLPLSVHIKTVASRKGSKGPDPIIELINQHSSRWRKLTLAEVTASLVSQVRGDGTGAPALQTLYIATVTTSSRRVPQQFVLDNVLPSPAKIDVRGFSFSATKINWANATHIRLGGLCVAECVTLFRTARGMVECQLEEALSQNEIAHPNQIPDEPIVHHLLSLNVASGSVDLLSRFLYLPSLTTLSYKHTGTDDIEDDIEAVRLSLDRWGCHLTVLCLEGIRIRQADLIQLLGKPPFPLLESLSLVRFTVDHHFLGLLHPKSQCVAAQHVQSSSSSSSSSDSENHFLPRLRSLSFHVSSDCTNFSWKAVLSLFPIHRPTRLGESESEREDGHVAPRRRLPTLQHLGITLDSGRAARIVRGYSSDLLRIADSGQADLSLTVPEGNRDLIKEFKEAQSASSARKPKYSSLVGLI</sequence>
<gene>
    <name evidence="2" type="ORF">AAE3_LOCUS8665</name>
</gene>